<organism evidence="14 15">
    <name type="scientific">Phytohabitans houttuyneae</name>
    <dbReference type="NCBI Taxonomy" id="1076126"/>
    <lineage>
        <taxon>Bacteria</taxon>
        <taxon>Bacillati</taxon>
        <taxon>Actinomycetota</taxon>
        <taxon>Actinomycetes</taxon>
        <taxon>Micromonosporales</taxon>
        <taxon>Micromonosporaceae</taxon>
    </lineage>
</organism>
<keyword evidence="4" id="KW-0808">Transferase</keyword>
<feature type="domain" description="Signal transduction histidine kinase subgroup 3 dimerisation and phosphoacceptor" evidence="12">
    <location>
        <begin position="178"/>
        <end position="243"/>
    </location>
</feature>
<dbReference type="Pfam" id="PF02518">
    <property type="entry name" value="HATPase_c"/>
    <property type="match status" value="1"/>
</dbReference>
<keyword evidence="8" id="KW-0902">Two-component regulatory system</keyword>
<dbReference type="InterPro" id="IPR055558">
    <property type="entry name" value="DUF7134"/>
</dbReference>
<dbReference type="PANTHER" id="PTHR24421:SF10">
    <property type="entry name" value="NITRATE_NITRITE SENSOR PROTEIN NARQ"/>
    <property type="match status" value="1"/>
</dbReference>
<sequence length="383" mass="40247">MGTLRTVLARHPRLVDAGLAVLLALFTGPAVLRGAGADEWIWFVAVHAPIAWRRRWPVGVFWAVFALAILAGAIVGVRVEGLYPESVVTVAVYTAARYGPRRQLVAIVAAIEVPALVVFVADGPHWTALGFVTSVLAATVLLGIAVRTRRAYMEELEERARRLERERDQQAQIAVAAERARIARDMHDIVAHNLAVMVALADGAALTAAAAPEQAAGTMHMVAATGREALGEMRRVLGLLREEGAGRAPQPGLDGIDALVERVRAAGVRVVLTVDGVPGEWGGGAGVAVYRIVQEALTNTLKHAGAEASAQVRLRYGDGGAEVEVVDDGGRRVPAPAAGGGHGLTGMAERSAAYGGEVTAGPREGARGWRVHARLRFDDGGSA</sequence>
<dbReference type="Gene3D" id="3.30.565.10">
    <property type="entry name" value="Histidine kinase-like ATPase, C-terminal domain"/>
    <property type="match status" value="1"/>
</dbReference>
<accession>A0A6V8KA46</accession>
<evidence type="ECO:0000256" key="2">
    <source>
        <dbReference type="ARBA" id="ARBA00012438"/>
    </source>
</evidence>
<dbReference type="GO" id="GO:0005524">
    <property type="term" value="F:ATP binding"/>
    <property type="evidence" value="ECO:0007669"/>
    <property type="project" value="UniProtKB-KW"/>
</dbReference>
<evidence type="ECO:0000256" key="8">
    <source>
        <dbReference type="ARBA" id="ARBA00023012"/>
    </source>
</evidence>
<dbReference type="GO" id="GO:0046983">
    <property type="term" value="F:protein dimerization activity"/>
    <property type="evidence" value="ECO:0007669"/>
    <property type="project" value="InterPro"/>
</dbReference>
<keyword evidence="10" id="KW-0472">Membrane</keyword>
<evidence type="ECO:0000259" key="13">
    <source>
        <dbReference type="Pfam" id="PF23539"/>
    </source>
</evidence>
<evidence type="ECO:0000256" key="9">
    <source>
        <dbReference type="SAM" id="Coils"/>
    </source>
</evidence>
<dbReference type="InterPro" id="IPR050482">
    <property type="entry name" value="Sensor_HK_TwoCompSys"/>
</dbReference>
<feature type="transmembrane region" description="Helical" evidence="10">
    <location>
        <begin position="127"/>
        <end position="146"/>
    </location>
</feature>
<evidence type="ECO:0000256" key="7">
    <source>
        <dbReference type="ARBA" id="ARBA00022840"/>
    </source>
</evidence>
<reference evidence="14 15" key="2">
    <citation type="submission" date="2020-03" db="EMBL/GenBank/DDBJ databases">
        <authorList>
            <person name="Ichikawa N."/>
            <person name="Kimura A."/>
            <person name="Kitahashi Y."/>
            <person name="Uohara A."/>
        </authorList>
    </citation>
    <scope>NUCLEOTIDE SEQUENCE [LARGE SCALE GENOMIC DNA]</scope>
    <source>
        <strain evidence="14 15">NBRC 108639</strain>
    </source>
</reference>
<feature type="domain" description="DUF7134" evidence="13">
    <location>
        <begin position="5"/>
        <end position="150"/>
    </location>
</feature>
<dbReference type="InterPro" id="IPR036890">
    <property type="entry name" value="HATPase_C_sf"/>
</dbReference>
<dbReference type="Gene3D" id="1.20.5.1930">
    <property type="match status" value="1"/>
</dbReference>
<evidence type="ECO:0000256" key="10">
    <source>
        <dbReference type="SAM" id="Phobius"/>
    </source>
</evidence>
<keyword evidence="10" id="KW-1133">Transmembrane helix</keyword>
<evidence type="ECO:0000259" key="12">
    <source>
        <dbReference type="Pfam" id="PF07730"/>
    </source>
</evidence>
<dbReference type="Proteomes" id="UP000482800">
    <property type="component" value="Unassembled WGS sequence"/>
</dbReference>
<feature type="domain" description="Histidine kinase/HSP90-like ATPase" evidence="11">
    <location>
        <begin position="287"/>
        <end position="377"/>
    </location>
</feature>
<name>A0A6V8KA46_9ACTN</name>
<dbReference type="PANTHER" id="PTHR24421">
    <property type="entry name" value="NITRATE/NITRITE SENSOR PROTEIN NARX-RELATED"/>
    <property type="match status" value="1"/>
</dbReference>
<dbReference type="InterPro" id="IPR011712">
    <property type="entry name" value="Sig_transdc_His_kin_sub3_dim/P"/>
</dbReference>
<dbReference type="GO" id="GO:0000155">
    <property type="term" value="F:phosphorelay sensor kinase activity"/>
    <property type="evidence" value="ECO:0007669"/>
    <property type="project" value="InterPro"/>
</dbReference>
<proteinExistence type="predicted"/>
<evidence type="ECO:0000259" key="11">
    <source>
        <dbReference type="Pfam" id="PF02518"/>
    </source>
</evidence>
<dbReference type="Pfam" id="PF07730">
    <property type="entry name" value="HisKA_3"/>
    <property type="match status" value="1"/>
</dbReference>
<evidence type="ECO:0000256" key="5">
    <source>
        <dbReference type="ARBA" id="ARBA00022741"/>
    </source>
</evidence>
<keyword evidence="6 14" id="KW-0418">Kinase</keyword>
<evidence type="ECO:0000256" key="1">
    <source>
        <dbReference type="ARBA" id="ARBA00000085"/>
    </source>
</evidence>
<comment type="caution">
    <text evidence="14">The sequence shown here is derived from an EMBL/GenBank/DDBJ whole genome shotgun (WGS) entry which is preliminary data.</text>
</comment>
<keyword evidence="9" id="KW-0175">Coiled coil</keyword>
<keyword evidence="15" id="KW-1185">Reference proteome</keyword>
<dbReference type="CDD" id="cd16917">
    <property type="entry name" value="HATPase_UhpB-NarQ-NarX-like"/>
    <property type="match status" value="1"/>
</dbReference>
<dbReference type="Pfam" id="PF23539">
    <property type="entry name" value="DUF7134"/>
    <property type="match status" value="1"/>
</dbReference>
<reference evidence="14 15" key="1">
    <citation type="submission" date="2020-03" db="EMBL/GenBank/DDBJ databases">
        <title>Whole genome shotgun sequence of Phytohabitans houttuyneae NBRC 108639.</title>
        <authorList>
            <person name="Komaki H."/>
            <person name="Tamura T."/>
        </authorList>
    </citation>
    <scope>NUCLEOTIDE SEQUENCE [LARGE SCALE GENOMIC DNA]</scope>
    <source>
        <strain evidence="14 15">NBRC 108639</strain>
    </source>
</reference>
<evidence type="ECO:0000256" key="3">
    <source>
        <dbReference type="ARBA" id="ARBA00022553"/>
    </source>
</evidence>
<feature type="coiled-coil region" evidence="9">
    <location>
        <begin position="146"/>
        <end position="180"/>
    </location>
</feature>
<keyword evidence="3" id="KW-0597">Phosphoprotein</keyword>
<evidence type="ECO:0000256" key="4">
    <source>
        <dbReference type="ARBA" id="ARBA00022679"/>
    </source>
</evidence>
<comment type="catalytic activity">
    <reaction evidence="1">
        <text>ATP + protein L-histidine = ADP + protein N-phospho-L-histidine.</text>
        <dbReference type="EC" id="2.7.13.3"/>
    </reaction>
</comment>
<dbReference type="SUPFAM" id="SSF55874">
    <property type="entry name" value="ATPase domain of HSP90 chaperone/DNA topoisomerase II/histidine kinase"/>
    <property type="match status" value="1"/>
</dbReference>
<keyword evidence="5" id="KW-0547">Nucleotide-binding</keyword>
<keyword evidence="7" id="KW-0067">ATP-binding</keyword>
<dbReference type="RefSeq" id="WP_173056336.1">
    <property type="nucleotide sequence ID" value="NZ_BAABGO010000001.1"/>
</dbReference>
<evidence type="ECO:0000313" key="15">
    <source>
        <dbReference type="Proteomes" id="UP000482800"/>
    </source>
</evidence>
<dbReference type="InterPro" id="IPR003594">
    <property type="entry name" value="HATPase_dom"/>
</dbReference>
<dbReference type="EC" id="2.7.13.3" evidence="2"/>
<dbReference type="EMBL" id="BLPF01000001">
    <property type="protein sequence ID" value="GFJ78597.1"/>
    <property type="molecule type" value="Genomic_DNA"/>
</dbReference>
<evidence type="ECO:0000256" key="6">
    <source>
        <dbReference type="ARBA" id="ARBA00022777"/>
    </source>
</evidence>
<evidence type="ECO:0000313" key="14">
    <source>
        <dbReference type="EMBL" id="GFJ78597.1"/>
    </source>
</evidence>
<dbReference type="GO" id="GO:0016020">
    <property type="term" value="C:membrane"/>
    <property type="evidence" value="ECO:0007669"/>
    <property type="project" value="InterPro"/>
</dbReference>
<keyword evidence="10" id="KW-0812">Transmembrane</keyword>
<gene>
    <name evidence="14" type="ORF">Phou_027770</name>
</gene>
<dbReference type="AlphaFoldDB" id="A0A6V8KA46"/>
<feature type="transmembrane region" description="Helical" evidence="10">
    <location>
        <begin position="58"/>
        <end position="77"/>
    </location>
</feature>
<protein>
    <recommendedName>
        <fullName evidence="2">histidine kinase</fullName>
        <ecNumber evidence="2">2.7.13.3</ecNumber>
    </recommendedName>
</protein>